<dbReference type="GO" id="GO:0008478">
    <property type="term" value="F:pyridoxal kinase activity"/>
    <property type="evidence" value="ECO:0007669"/>
    <property type="project" value="UniProtKB-EC"/>
</dbReference>
<evidence type="ECO:0000313" key="8">
    <source>
        <dbReference type="EMBL" id="PRD16261.1"/>
    </source>
</evidence>
<dbReference type="Gene3D" id="3.40.1190.20">
    <property type="match status" value="1"/>
</dbReference>
<dbReference type="InterPro" id="IPR029056">
    <property type="entry name" value="Ribokinase-like"/>
</dbReference>
<keyword evidence="3" id="KW-0547">Nucleotide-binding</keyword>
<dbReference type="InterPro" id="IPR004625">
    <property type="entry name" value="PyrdxlKinase"/>
</dbReference>
<dbReference type="EMBL" id="PDET01000003">
    <property type="protein sequence ID" value="PRD16261.1"/>
    <property type="molecule type" value="Genomic_DNA"/>
</dbReference>
<organism evidence="8 9">
    <name type="scientific">Pantoea coffeiphila</name>
    <dbReference type="NCBI Taxonomy" id="1465635"/>
    <lineage>
        <taxon>Bacteria</taxon>
        <taxon>Pseudomonadati</taxon>
        <taxon>Pseudomonadota</taxon>
        <taxon>Gammaproteobacteria</taxon>
        <taxon>Enterobacterales</taxon>
        <taxon>Erwiniaceae</taxon>
        <taxon>Pantoea</taxon>
    </lineage>
</organism>
<proteinExistence type="predicted"/>
<dbReference type="PANTHER" id="PTHR10534">
    <property type="entry name" value="PYRIDOXAL KINASE"/>
    <property type="match status" value="1"/>
</dbReference>
<name>A0A2S9IEP0_9GAMM</name>
<evidence type="ECO:0000256" key="2">
    <source>
        <dbReference type="ARBA" id="ARBA00022679"/>
    </source>
</evidence>
<comment type="caution">
    <text evidence="8">The sequence shown here is derived from an EMBL/GenBank/DDBJ whole genome shotgun (WGS) entry which is preliminary data.</text>
</comment>
<evidence type="ECO:0000256" key="5">
    <source>
        <dbReference type="ARBA" id="ARBA00022840"/>
    </source>
</evidence>
<evidence type="ECO:0000313" key="9">
    <source>
        <dbReference type="Proteomes" id="UP000239181"/>
    </source>
</evidence>
<sequence>MIPGITPAQLKKRRPEKNADIISIQSQVIYGTVGNSIAQPVLESHGWQVLAVPTFLLSNTPDYPSCFGGEISSDWFHGFLQGLHDRGQDAQLRAIITGYLGSTGKAGEVSRWLPDTLRTNPDAMVIIDPVMGDDDCGYYVDPALLEWYRDSLAPMATGLTPNRFELACLSGKTLENDDDVISAARTLLNQQTQWIIVTSAARGEAGKTLRVICVTAEAVHIIEHEAYDGAPKGTGDMFTAQLTALLLKGLTLFDAAELACQMTRRSVLDSLNDGTGLLNPRPDMSIGPGGNETD</sequence>
<dbReference type="EC" id="2.7.1.35" evidence="1"/>
<evidence type="ECO:0000259" key="7">
    <source>
        <dbReference type="Pfam" id="PF08543"/>
    </source>
</evidence>
<dbReference type="GO" id="GO:0005829">
    <property type="term" value="C:cytosol"/>
    <property type="evidence" value="ECO:0007669"/>
    <property type="project" value="TreeGrafter"/>
</dbReference>
<protein>
    <recommendedName>
        <fullName evidence="1">pyridoxal kinase</fullName>
        <ecNumber evidence="1">2.7.1.35</ecNumber>
    </recommendedName>
</protein>
<dbReference type="SUPFAM" id="SSF53613">
    <property type="entry name" value="Ribokinase-like"/>
    <property type="match status" value="1"/>
</dbReference>
<gene>
    <name evidence="8" type="primary">pdxK</name>
    <name evidence="8" type="ORF">CQW29_05435</name>
</gene>
<reference evidence="8 9" key="1">
    <citation type="submission" date="2017-10" db="EMBL/GenBank/DDBJ databases">
        <title>Draft genome of two endophytic bacteria isolated from 'guarana' Paullinia cupana (Mart.) Ducke.</title>
        <authorList>
            <person name="Siqueira K.A."/>
            <person name="Liotti R.G."/>
            <person name="Mendes T.A."/>
            <person name="Soares M.A."/>
        </authorList>
    </citation>
    <scope>NUCLEOTIDE SEQUENCE [LARGE SCALE GENOMIC DNA]</scope>
    <source>
        <strain evidence="8 9">342</strain>
    </source>
</reference>
<accession>A0A2S9IEP0</accession>
<dbReference type="InterPro" id="IPR013749">
    <property type="entry name" value="PM/HMP-P_kinase-1"/>
</dbReference>
<dbReference type="AlphaFoldDB" id="A0A2S9IEP0"/>
<dbReference type="PANTHER" id="PTHR10534:SF15">
    <property type="entry name" value="PYRIDOXINE_PYRIDOXAL_PYRIDOXAMINE KINASE"/>
    <property type="match status" value="1"/>
</dbReference>
<keyword evidence="2 8" id="KW-0808">Transferase</keyword>
<evidence type="ECO:0000256" key="1">
    <source>
        <dbReference type="ARBA" id="ARBA00012104"/>
    </source>
</evidence>
<dbReference type="OrthoDB" id="9800808at2"/>
<keyword evidence="5" id="KW-0067">ATP-binding</keyword>
<dbReference type="GO" id="GO:0009443">
    <property type="term" value="P:pyridoxal 5'-phosphate salvage"/>
    <property type="evidence" value="ECO:0007669"/>
    <property type="project" value="InterPro"/>
</dbReference>
<feature type="domain" description="Pyridoxamine kinase/Phosphomethylpyrimidine kinase" evidence="7">
    <location>
        <begin position="88"/>
        <end position="276"/>
    </location>
</feature>
<dbReference type="CDD" id="cd01173">
    <property type="entry name" value="pyridoxal_pyridoxamine_kinase"/>
    <property type="match status" value="1"/>
</dbReference>
<keyword evidence="4 8" id="KW-0418">Kinase</keyword>
<evidence type="ECO:0000256" key="4">
    <source>
        <dbReference type="ARBA" id="ARBA00022777"/>
    </source>
</evidence>
<dbReference type="GO" id="GO:0008902">
    <property type="term" value="F:hydroxymethylpyrimidine kinase activity"/>
    <property type="evidence" value="ECO:0007669"/>
    <property type="project" value="TreeGrafter"/>
</dbReference>
<dbReference type="Proteomes" id="UP000239181">
    <property type="component" value="Unassembled WGS sequence"/>
</dbReference>
<dbReference type="RefSeq" id="WP_105591703.1">
    <property type="nucleotide sequence ID" value="NZ_PDET01000003.1"/>
</dbReference>
<feature type="region of interest" description="Disordered" evidence="6">
    <location>
        <begin position="271"/>
        <end position="294"/>
    </location>
</feature>
<dbReference type="GO" id="GO:0005524">
    <property type="term" value="F:ATP binding"/>
    <property type="evidence" value="ECO:0007669"/>
    <property type="project" value="UniProtKB-KW"/>
</dbReference>
<dbReference type="Pfam" id="PF08543">
    <property type="entry name" value="Phos_pyr_kin"/>
    <property type="match status" value="1"/>
</dbReference>
<keyword evidence="9" id="KW-1185">Reference proteome</keyword>
<evidence type="ECO:0000256" key="6">
    <source>
        <dbReference type="SAM" id="MobiDB-lite"/>
    </source>
</evidence>
<evidence type="ECO:0000256" key="3">
    <source>
        <dbReference type="ARBA" id="ARBA00022741"/>
    </source>
</evidence>